<dbReference type="PROSITE" id="PS51873">
    <property type="entry name" value="TRIAD"/>
    <property type="match status" value="1"/>
</dbReference>
<accession>A0ABZ0P1P7</accession>
<dbReference type="InterPro" id="IPR002867">
    <property type="entry name" value="IBR_dom"/>
</dbReference>
<keyword evidence="1" id="KW-0808">Transferase</keyword>
<evidence type="ECO:0000256" key="1">
    <source>
        <dbReference type="ARBA" id="ARBA00022679"/>
    </source>
</evidence>
<evidence type="ECO:0000256" key="6">
    <source>
        <dbReference type="ARBA" id="ARBA00022833"/>
    </source>
</evidence>
<dbReference type="Proteomes" id="UP001302367">
    <property type="component" value="Chromosome 7"/>
</dbReference>
<evidence type="ECO:0000256" key="5">
    <source>
        <dbReference type="ARBA" id="ARBA00022786"/>
    </source>
</evidence>
<keyword evidence="10" id="KW-1185">Reference proteome</keyword>
<evidence type="ECO:0000313" key="10">
    <source>
        <dbReference type="Proteomes" id="UP001302367"/>
    </source>
</evidence>
<evidence type="ECO:0000313" key="9">
    <source>
        <dbReference type="EMBL" id="WPB05772.1"/>
    </source>
</evidence>
<keyword evidence="6" id="KW-0862">Zinc</keyword>
<proteinExistence type="predicted"/>
<dbReference type="GeneID" id="90644656"/>
<feature type="domain" description="RING-type" evidence="8">
    <location>
        <begin position="1"/>
        <end position="216"/>
    </location>
</feature>
<evidence type="ECO:0000256" key="3">
    <source>
        <dbReference type="ARBA" id="ARBA00022737"/>
    </source>
</evidence>
<feature type="coiled-coil region" evidence="7">
    <location>
        <begin position="240"/>
        <end position="285"/>
    </location>
</feature>
<dbReference type="Gene3D" id="1.20.120.1750">
    <property type="match status" value="1"/>
</dbReference>
<keyword evidence="2" id="KW-0479">Metal-binding</keyword>
<organism evidence="9 10">
    <name type="scientific">Cercospora beticola</name>
    <name type="common">Sugarbeet leaf spot fungus</name>
    <dbReference type="NCBI Taxonomy" id="122368"/>
    <lineage>
        <taxon>Eukaryota</taxon>
        <taxon>Fungi</taxon>
        <taxon>Dikarya</taxon>
        <taxon>Ascomycota</taxon>
        <taxon>Pezizomycotina</taxon>
        <taxon>Dothideomycetes</taxon>
        <taxon>Dothideomycetidae</taxon>
        <taxon>Mycosphaerellales</taxon>
        <taxon>Mycosphaerellaceae</taxon>
        <taxon>Cercospora</taxon>
    </lineage>
</organism>
<reference evidence="9 10" key="1">
    <citation type="submission" date="2023-09" db="EMBL/GenBank/DDBJ databases">
        <title>Complete-Gapless Cercospora beticola genome.</title>
        <authorList>
            <person name="Wyatt N.A."/>
            <person name="Spanner R.E."/>
            <person name="Bolton M.D."/>
        </authorList>
    </citation>
    <scope>NUCLEOTIDE SEQUENCE [LARGE SCALE GENOMIC DNA]</scope>
    <source>
        <strain evidence="9">Cb09-40</strain>
    </source>
</reference>
<dbReference type="SUPFAM" id="SSF57850">
    <property type="entry name" value="RING/U-box"/>
    <property type="match status" value="1"/>
</dbReference>
<dbReference type="Pfam" id="PF01485">
    <property type="entry name" value="IBR"/>
    <property type="match status" value="1"/>
</dbReference>
<evidence type="ECO:0000256" key="4">
    <source>
        <dbReference type="ARBA" id="ARBA00022771"/>
    </source>
</evidence>
<evidence type="ECO:0000256" key="7">
    <source>
        <dbReference type="SAM" id="Coils"/>
    </source>
</evidence>
<keyword evidence="5" id="KW-0833">Ubl conjugation pathway</keyword>
<sequence length="356" mass="41178">MDAQPQAEPPKCLICLDDEIELTDIPEAKVCVPCLERAFKLAINDPTSYPVVLGNAVLNMDSFEHLLPADVVTAFRASERMHRTPRLYRVFCAARPNGQICGRFLIDVRQARPEGTKPTMVLCRPCQAWTCIDCGQECVVGSAHRCNTEREQELPAHEKGKTWQRCPYQGCQAVATRIDGCNSMICGHCRTCFCWLCGERALHSDSHWWAKCPRFSTHDNADASWDRIPDDMTDRREILLIFLRRQYTLYKTNKAELEERLEISIAAKLDEIHKAERENFELESKCRIANEYEDLLKQKDMRLVNLRAGEHGIRYLLGGIMDEYFVFGEKREQLRMVNEITGLDIREDEFEWHDMD</sequence>
<protein>
    <recommendedName>
        <fullName evidence="8">RING-type domain-containing protein</fullName>
    </recommendedName>
</protein>
<keyword evidence="7" id="KW-0175">Coiled coil</keyword>
<evidence type="ECO:0000256" key="2">
    <source>
        <dbReference type="ARBA" id="ARBA00022723"/>
    </source>
</evidence>
<name>A0ABZ0P1P7_CERBT</name>
<gene>
    <name evidence="9" type="ORF">RHO25_010426</name>
</gene>
<dbReference type="CDD" id="cd20336">
    <property type="entry name" value="Rcat_RBR"/>
    <property type="match status" value="1"/>
</dbReference>
<dbReference type="InterPro" id="IPR044066">
    <property type="entry name" value="TRIAD_supradom"/>
</dbReference>
<keyword evidence="4" id="KW-0863">Zinc-finger</keyword>
<keyword evidence="3" id="KW-0677">Repeat</keyword>
<dbReference type="EMBL" id="CP134190">
    <property type="protein sequence ID" value="WPB05772.1"/>
    <property type="molecule type" value="Genomic_DNA"/>
</dbReference>
<dbReference type="RefSeq" id="XP_065459366.1">
    <property type="nucleotide sequence ID" value="XM_065603294.1"/>
</dbReference>
<evidence type="ECO:0000259" key="8">
    <source>
        <dbReference type="PROSITE" id="PS51873"/>
    </source>
</evidence>